<dbReference type="PANTHER" id="PTHR11360">
    <property type="entry name" value="MONOCARBOXYLATE TRANSPORTER"/>
    <property type="match status" value="1"/>
</dbReference>
<feature type="transmembrane region" description="Helical" evidence="4">
    <location>
        <begin position="20"/>
        <end position="44"/>
    </location>
</feature>
<evidence type="ECO:0000256" key="3">
    <source>
        <dbReference type="ARBA" id="ARBA00023136"/>
    </source>
</evidence>
<evidence type="ECO:0000256" key="1">
    <source>
        <dbReference type="ARBA" id="ARBA00022692"/>
    </source>
</evidence>
<evidence type="ECO:0000256" key="4">
    <source>
        <dbReference type="SAM" id="Phobius"/>
    </source>
</evidence>
<dbReference type="PANTHER" id="PTHR11360:SF290">
    <property type="entry name" value="MONOCARBOXYLATE MFS PERMEASE"/>
    <property type="match status" value="1"/>
</dbReference>
<name>A0ABS1CTZ7_9PROT</name>
<feature type="transmembrane region" description="Helical" evidence="4">
    <location>
        <begin position="56"/>
        <end position="73"/>
    </location>
</feature>
<feature type="transmembrane region" description="Helical" evidence="4">
    <location>
        <begin position="376"/>
        <end position="399"/>
    </location>
</feature>
<dbReference type="EMBL" id="NRSG01000033">
    <property type="protein sequence ID" value="MBK1657953.1"/>
    <property type="molecule type" value="Genomic_DNA"/>
</dbReference>
<feature type="transmembrane region" description="Helical" evidence="4">
    <location>
        <begin position="143"/>
        <end position="163"/>
    </location>
</feature>
<dbReference type="InterPro" id="IPR020846">
    <property type="entry name" value="MFS_dom"/>
</dbReference>
<evidence type="ECO:0000313" key="7">
    <source>
        <dbReference type="Proteomes" id="UP000697995"/>
    </source>
</evidence>
<dbReference type="Gene3D" id="1.20.1250.20">
    <property type="entry name" value="MFS general substrate transporter like domains"/>
    <property type="match status" value="2"/>
</dbReference>
<feature type="domain" description="Major facilitator superfamily (MFS) profile" evidence="5">
    <location>
        <begin position="19"/>
        <end position="404"/>
    </location>
</feature>
<feature type="transmembrane region" description="Helical" evidence="4">
    <location>
        <begin position="262"/>
        <end position="281"/>
    </location>
</feature>
<feature type="transmembrane region" description="Helical" evidence="4">
    <location>
        <begin position="175"/>
        <end position="194"/>
    </location>
</feature>
<evidence type="ECO:0000259" key="5">
    <source>
        <dbReference type="PROSITE" id="PS50850"/>
    </source>
</evidence>
<feature type="transmembrane region" description="Helical" evidence="4">
    <location>
        <begin position="80"/>
        <end position="99"/>
    </location>
</feature>
<dbReference type="PROSITE" id="PS50850">
    <property type="entry name" value="MFS"/>
    <property type="match status" value="1"/>
</dbReference>
<dbReference type="InterPro" id="IPR036259">
    <property type="entry name" value="MFS_trans_sf"/>
</dbReference>
<evidence type="ECO:0000313" key="6">
    <source>
        <dbReference type="EMBL" id="MBK1657953.1"/>
    </source>
</evidence>
<dbReference type="Pfam" id="PF07690">
    <property type="entry name" value="MFS_1"/>
    <property type="match status" value="1"/>
</dbReference>
<dbReference type="Proteomes" id="UP000697995">
    <property type="component" value="Unassembled WGS sequence"/>
</dbReference>
<feature type="transmembrane region" description="Helical" evidence="4">
    <location>
        <begin position="111"/>
        <end position="131"/>
    </location>
</feature>
<keyword evidence="3 4" id="KW-0472">Membrane</keyword>
<dbReference type="InterPro" id="IPR050327">
    <property type="entry name" value="Proton-linked_MCT"/>
</dbReference>
<reference evidence="6 7" key="1">
    <citation type="journal article" date="2020" name="Microorganisms">
        <title>Osmotic Adaptation and Compatible Solute Biosynthesis of Phototrophic Bacteria as Revealed from Genome Analyses.</title>
        <authorList>
            <person name="Imhoff J.F."/>
            <person name="Rahn T."/>
            <person name="Kunzel S."/>
            <person name="Keller A."/>
            <person name="Neulinger S.C."/>
        </authorList>
    </citation>
    <scope>NUCLEOTIDE SEQUENCE [LARGE SCALE GENOMIC DNA]</scope>
    <source>
        <strain evidence="6 7">DSM 15382</strain>
    </source>
</reference>
<keyword evidence="2 4" id="KW-1133">Transmembrane helix</keyword>
<feature type="transmembrane region" description="Helical" evidence="4">
    <location>
        <begin position="346"/>
        <end position="370"/>
    </location>
</feature>
<feature type="transmembrane region" description="Helical" evidence="4">
    <location>
        <begin position="313"/>
        <end position="334"/>
    </location>
</feature>
<gene>
    <name evidence="6" type="ORF">CKO45_06880</name>
</gene>
<accession>A0ABS1CTZ7</accession>
<protein>
    <submittedName>
        <fullName evidence="6">MFS transporter</fullName>
    </submittedName>
</protein>
<feature type="transmembrane region" description="Helical" evidence="4">
    <location>
        <begin position="226"/>
        <end position="250"/>
    </location>
</feature>
<keyword evidence="7" id="KW-1185">Reference proteome</keyword>
<dbReference type="InterPro" id="IPR011701">
    <property type="entry name" value="MFS"/>
</dbReference>
<proteinExistence type="predicted"/>
<evidence type="ECO:0000256" key="2">
    <source>
        <dbReference type="ARBA" id="ARBA00022989"/>
    </source>
</evidence>
<dbReference type="RefSeq" id="WP_133219511.1">
    <property type="nucleotide sequence ID" value="NZ_NRSG01000033.1"/>
</dbReference>
<dbReference type="SUPFAM" id="SSF103473">
    <property type="entry name" value="MFS general substrate transporter"/>
    <property type="match status" value="1"/>
</dbReference>
<feature type="transmembrane region" description="Helical" evidence="4">
    <location>
        <begin position="288"/>
        <end position="307"/>
    </location>
</feature>
<comment type="caution">
    <text evidence="6">The sequence shown here is derived from an EMBL/GenBank/DDBJ whole genome shotgun (WGS) entry which is preliminary data.</text>
</comment>
<organism evidence="6 7">
    <name type="scientific">Paracraurococcus ruber</name>
    <dbReference type="NCBI Taxonomy" id="77675"/>
    <lineage>
        <taxon>Bacteria</taxon>
        <taxon>Pseudomonadati</taxon>
        <taxon>Pseudomonadota</taxon>
        <taxon>Alphaproteobacteria</taxon>
        <taxon>Acetobacterales</taxon>
        <taxon>Roseomonadaceae</taxon>
        <taxon>Paracraurococcus</taxon>
    </lineage>
</organism>
<sequence>MPAAPHAESGVDSRHAWMRLAASLALSTLGGVGLWSIVVALPAVQAEFGVARADASLPYTLTTLGFAVGGVLMGRLADRFGVMAPVLLGTVCLAAGYALSAQAATMMQFAIIHGALIGLLGSCATFGPVVADISLWFRRRRGFAVSLAASGNYFAGAVWPPLIQAGIDTYGWRTTHLIIGIALPLLMLPLALLLRRPAPLQDPAPAAGAGAAGAPLGLAPNTLQTLLAVAGIACCIAMAMPQVHIVAYCVDLGYGPARGAEMLSVMLACGVVSRLAFGVILDRIGSVATLLLAASLQAVALALFLPFDGLVSLYVVSGIFGLFQGGIVSTYAVIVRENVPAKEVGVRVGIALSATLVGMAIGGWMSGLAFDLTGSYSAAVVNGIAWNMVTIAIAGWLVLRRRGRGRVAAYA</sequence>
<keyword evidence="1 4" id="KW-0812">Transmembrane</keyword>